<dbReference type="Proteomes" id="UP000249375">
    <property type="component" value="Chromosome"/>
</dbReference>
<dbReference type="KEGG" id="alq:C7Y71_010570"/>
<dbReference type="AlphaFoldDB" id="A0A5P8E8Y9"/>
<keyword evidence="2" id="KW-1185">Reference proteome</keyword>
<dbReference type="RefSeq" id="WP_111897647.1">
    <property type="nucleotide sequence ID" value="NZ_CP033459.1"/>
</dbReference>
<evidence type="ECO:0008006" key="3">
    <source>
        <dbReference type="Google" id="ProtNLM"/>
    </source>
</evidence>
<name>A0A5P8E8Y9_9BACT</name>
<dbReference type="InterPro" id="IPR015424">
    <property type="entry name" value="PyrdxlP-dep_Trfase"/>
</dbReference>
<sequence>MEAIGGYFSLELPIQEEFHKNSIRLNTGRNCLEYILRARGYKKLYVPYYTCEAVIEPINKLGIQSEFYHINIHFEIKDHFRLKDDEALLYTNYFGLKQRYVEQLAEKTGSRLIVDNTQAFYAKPLQGIDTFYTCRKFFGVADGAYLYTDMLLDDEFVQDKSYDRMAHLLKRIDLSAEQGYVDFQKVDDGLDNQPIRKMSKLTQRIMQSIDYDAVAKKRRENFLYLNKSHGRENNLKLSLDKDAVPMAYPFLAPIKGLREKLIENKIFVARYWPNVLNWTTKDDVEYFLAYQLQPLPIDQRYDKENMKRIIEIVKQYPI</sequence>
<gene>
    <name evidence="1" type="ORF">C7Y71_010570</name>
</gene>
<dbReference type="OrthoDB" id="8955051at2"/>
<organism evidence="1 2">
    <name type="scientific">Pseudoprevotella muciniphila</name>
    <dbReference type="NCBI Taxonomy" id="2133944"/>
    <lineage>
        <taxon>Bacteria</taxon>
        <taxon>Pseudomonadati</taxon>
        <taxon>Bacteroidota</taxon>
        <taxon>Bacteroidia</taxon>
        <taxon>Bacteroidales</taxon>
        <taxon>Prevotellaceae</taxon>
        <taxon>Pseudoprevotella</taxon>
    </lineage>
</organism>
<reference evidence="1 2" key="1">
    <citation type="submission" date="2018-11" db="EMBL/GenBank/DDBJ databases">
        <authorList>
            <person name="Na S.W."/>
            <person name="Baik M."/>
        </authorList>
    </citation>
    <scope>NUCLEOTIDE SEQUENCE [LARGE SCALE GENOMIC DNA]</scope>
    <source>
        <strain evidence="1 2">E39</strain>
    </source>
</reference>
<evidence type="ECO:0000313" key="1">
    <source>
        <dbReference type="EMBL" id="QFQ13418.1"/>
    </source>
</evidence>
<dbReference type="SUPFAM" id="SSF53383">
    <property type="entry name" value="PLP-dependent transferases"/>
    <property type="match status" value="1"/>
</dbReference>
<accession>A0A5P8E8Y9</accession>
<protein>
    <recommendedName>
        <fullName evidence="3">DegT/DnrJ/EryC1/StrS aminotransferase family protein</fullName>
    </recommendedName>
</protein>
<dbReference type="EMBL" id="CP033459">
    <property type="protein sequence ID" value="QFQ13418.1"/>
    <property type="molecule type" value="Genomic_DNA"/>
</dbReference>
<evidence type="ECO:0000313" key="2">
    <source>
        <dbReference type="Proteomes" id="UP000249375"/>
    </source>
</evidence>
<proteinExistence type="predicted"/>